<feature type="compositionally biased region" description="Acidic residues" evidence="1">
    <location>
        <begin position="349"/>
        <end position="358"/>
    </location>
</feature>
<evidence type="ECO:0000313" key="3">
    <source>
        <dbReference type="Proteomes" id="UP000758603"/>
    </source>
</evidence>
<accession>A0A9P8ZXQ8</accession>
<evidence type="ECO:0000256" key="1">
    <source>
        <dbReference type="SAM" id="MobiDB-lite"/>
    </source>
</evidence>
<dbReference type="Proteomes" id="UP000758603">
    <property type="component" value="Unassembled WGS sequence"/>
</dbReference>
<feature type="region of interest" description="Disordered" evidence="1">
    <location>
        <begin position="756"/>
        <end position="783"/>
    </location>
</feature>
<dbReference type="AlphaFoldDB" id="A0A9P8ZXQ8"/>
<protein>
    <submittedName>
        <fullName evidence="2">Uncharacterized protein</fullName>
    </submittedName>
</protein>
<dbReference type="RefSeq" id="XP_045957545.1">
    <property type="nucleotide sequence ID" value="XM_046103072.1"/>
</dbReference>
<comment type="caution">
    <text evidence="2">The sequence shown here is derived from an EMBL/GenBank/DDBJ whole genome shotgun (WGS) entry which is preliminary data.</text>
</comment>
<dbReference type="GeneID" id="70131964"/>
<reference evidence="2" key="1">
    <citation type="journal article" date="2021" name="Nat. Commun.">
        <title>Genetic determinants of endophytism in the Arabidopsis root mycobiome.</title>
        <authorList>
            <person name="Mesny F."/>
            <person name="Miyauchi S."/>
            <person name="Thiergart T."/>
            <person name="Pickel B."/>
            <person name="Atanasova L."/>
            <person name="Karlsson M."/>
            <person name="Huettel B."/>
            <person name="Barry K.W."/>
            <person name="Haridas S."/>
            <person name="Chen C."/>
            <person name="Bauer D."/>
            <person name="Andreopoulos W."/>
            <person name="Pangilinan J."/>
            <person name="LaButti K."/>
            <person name="Riley R."/>
            <person name="Lipzen A."/>
            <person name="Clum A."/>
            <person name="Drula E."/>
            <person name="Henrissat B."/>
            <person name="Kohler A."/>
            <person name="Grigoriev I.V."/>
            <person name="Martin F.M."/>
            <person name="Hacquard S."/>
        </authorList>
    </citation>
    <scope>NUCLEOTIDE SEQUENCE</scope>
    <source>
        <strain evidence="2">MPI-SDFR-AT-0073</strain>
    </source>
</reference>
<dbReference type="EMBL" id="JAGPXC010000005">
    <property type="protein sequence ID" value="KAH6653268.1"/>
    <property type="molecule type" value="Genomic_DNA"/>
</dbReference>
<keyword evidence="3" id="KW-1185">Reference proteome</keyword>
<proteinExistence type="predicted"/>
<organism evidence="2 3">
    <name type="scientific">Truncatella angustata</name>
    <dbReference type="NCBI Taxonomy" id="152316"/>
    <lineage>
        <taxon>Eukaryota</taxon>
        <taxon>Fungi</taxon>
        <taxon>Dikarya</taxon>
        <taxon>Ascomycota</taxon>
        <taxon>Pezizomycotina</taxon>
        <taxon>Sordariomycetes</taxon>
        <taxon>Xylariomycetidae</taxon>
        <taxon>Amphisphaeriales</taxon>
        <taxon>Sporocadaceae</taxon>
        <taxon>Truncatella</taxon>
    </lineage>
</organism>
<evidence type="ECO:0000313" key="2">
    <source>
        <dbReference type="EMBL" id="KAH6653268.1"/>
    </source>
</evidence>
<gene>
    <name evidence="2" type="ORF">BKA67DRAFT_569058</name>
</gene>
<dbReference type="OrthoDB" id="5354164at2759"/>
<name>A0A9P8ZXQ8_9PEZI</name>
<sequence length="830" mass="92175">MLTILRAWLQTADEAKKVQQTQCRLIFDNLSLPVSMQSKVYDAIIESWTSALKTLERLIQGTPQRIDTGAILLGLSAWHLYPDIILAGTDQYVKQADSLITPGGTVTIGLRSREGNGDGVFWSLPLTHARYYGESGLTTRYAGIGQSRVSFEEFMFVVVGSILGGWDLEDRTFETGLNLIDILDTSLQSWKPSESESLRHSKGRSRMGWLKLLGSAARQYTKSKDITRQQIGRLLSFGQRRCSTMLAPKKARVYSVFGLTDFRVLLAPFAESLSHESGPVLSFLRNLGCRVLDPNTARSAMIRYRLSSTQSFRFTRLAVSGLSVKRRRRNNNISQRSEDSFAESHWMNDQDDDLSDGEDGAREIMMPHAIGEAPTPHCFVCGVPGLAAIYLPSYIPQSTIGNNTLKVSQLISCIENGDLNHHQIANALAYVGTSASKSVYFDSLCAVEAAERTYSQLPGAKVDLQVTSLPLCSSKWWREFKKPNCQLLQATFSCIAYFETGSYDIEPSNIGNQAFAISHSSSIFVASQLLGDPHEASRHAPVERIVGNVGKPGLAILITPPHPKIRKLDFSSWHKIAHEPFDGSAQNNFQGTSFHLSFTGYELPLNINSRSGRDVLAYFLETTVSVYNHGEWVADLDILEAATLWTSQVKKYCDHRELPDFDFSSLVSIDSWSELLDPPVQSAVVRASGDPIARLATAALASRLAAKVIVLPSTSVCLACYFGAFDKVKTKAGSDGVDKIDKDEDDINKNLEEKDRNRVEDESNDNNSLISSRDGHGQQKKPRNPLAWIETENYFIDDMELATYAFNIDDTVDELQEEPKVSVPLVVYIY</sequence>
<feature type="region of interest" description="Disordered" evidence="1">
    <location>
        <begin position="333"/>
        <end position="358"/>
    </location>
</feature>